<dbReference type="SUPFAM" id="SSF46785">
    <property type="entry name" value="Winged helix' DNA-binding domain"/>
    <property type="match status" value="1"/>
</dbReference>
<protein>
    <submittedName>
        <fullName evidence="5">Transcriptional regulator, BlaI/MecI/CopY family</fullName>
    </submittedName>
</protein>
<dbReference type="Proteomes" id="UP000006258">
    <property type="component" value="Unassembled WGS sequence"/>
</dbReference>
<dbReference type="Gene3D" id="1.10.10.10">
    <property type="entry name" value="Winged helix-like DNA-binding domain superfamily/Winged helix DNA-binding domain"/>
    <property type="match status" value="1"/>
</dbReference>
<dbReference type="PIRSF" id="PIRSF019455">
    <property type="entry name" value="CopR_AtkY"/>
    <property type="match status" value="1"/>
</dbReference>
<dbReference type="GO" id="GO:0045892">
    <property type="term" value="P:negative regulation of DNA-templated transcription"/>
    <property type="evidence" value="ECO:0007669"/>
    <property type="project" value="InterPro"/>
</dbReference>
<dbReference type="GO" id="GO:0003677">
    <property type="term" value="F:DNA binding"/>
    <property type="evidence" value="ECO:0007669"/>
    <property type="project" value="UniProtKB-KW"/>
</dbReference>
<evidence type="ECO:0000256" key="4">
    <source>
        <dbReference type="ARBA" id="ARBA00023163"/>
    </source>
</evidence>
<reference evidence="5" key="1">
    <citation type="submission" date="2010-07" db="EMBL/GenBank/DDBJ databases">
        <authorList>
            <person name="Muzny D."/>
            <person name="Qin X."/>
            <person name="Buhay C."/>
            <person name="Dugan-Rocha S."/>
            <person name="Ding Y."/>
            <person name="Chen G."/>
            <person name="Hawes A."/>
            <person name="Holder M."/>
            <person name="Jhangiani S."/>
            <person name="Johnson A."/>
            <person name="Khan Z."/>
            <person name="Li Z."/>
            <person name="Liu W."/>
            <person name="Liu X."/>
            <person name="Perez L."/>
            <person name="Shen H."/>
            <person name="Wang Q."/>
            <person name="Watt J."/>
            <person name="Xi L."/>
            <person name="Xin Y."/>
            <person name="Zhou J."/>
            <person name="Deng J."/>
            <person name="Jiang H."/>
            <person name="Liu Y."/>
            <person name="Qu J."/>
            <person name="Song X.-Z."/>
            <person name="Zhang L."/>
            <person name="Villasana D."/>
            <person name="Johnson A."/>
            <person name="Liu J."/>
            <person name="Liyanage D."/>
            <person name="Lorensuhewa L."/>
            <person name="Robinson T."/>
            <person name="Song A."/>
            <person name="Song B.-B."/>
            <person name="Dinh H."/>
            <person name="Thornton R."/>
            <person name="Coyle M."/>
            <person name="Francisco L."/>
            <person name="Jackson L."/>
            <person name="Javaid M."/>
            <person name="Korchina V."/>
            <person name="Kovar C."/>
            <person name="Mata R."/>
            <person name="Mathew T."/>
            <person name="Ngo R."/>
            <person name="Nguyen L."/>
            <person name="Nguyen N."/>
            <person name="Okwuonu G."/>
            <person name="Ongeri F."/>
            <person name="Pham C."/>
            <person name="Simmons D."/>
            <person name="Wilczek-Boney K."/>
            <person name="Hale W."/>
            <person name="Jakkamsetti A."/>
            <person name="Pham P."/>
            <person name="Ruth R."/>
            <person name="San Lucas F."/>
            <person name="Warren J."/>
            <person name="Zhang J."/>
            <person name="Zhao Z."/>
            <person name="Zhou C."/>
            <person name="Zhu D."/>
            <person name="Lee S."/>
            <person name="Bess C."/>
            <person name="Blankenburg K."/>
            <person name="Forbes L."/>
            <person name="Fu Q."/>
            <person name="Gubbala S."/>
            <person name="Hirani K."/>
            <person name="Jayaseelan J.C."/>
            <person name="Lara F."/>
            <person name="Munidasa M."/>
            <person name="Palculict T."/>
            <person name="Patil S."/>
            <person name="Pu L.-L."/>
            <person name="Saada N."/>
            <person name="Tang L."/>
            <person name="Weissenberger G."/>
            <person name="Zhu Y."/>
            <person name="Hemphill L."/>
            <person name="Shang Y."/>
            <person name="Youmans B."/>
            <person name="Ayvaz T."/>
            <person name="Ross M."/>
            <person name="Santibanez J."/>
            <person name="Aqrawi P."/>
            <person name="Gross S."/>
            <person name="Joshi V."/>
            <person name="Fowler G."/>
            <person name="Nazareth L."/>
            <person name="Reid J."/>
            <person name="Worley K."/>
            <person name="Petrosino J."/>
            <person name="Highlander S."/>
            <person name="Gibbs R."/>
        </authorList>
    </citation>
    <scope>NUCLEOTIDE SEQUENCE [LARGE SCALE GENOMIC DNA]</scope>
    <source>
        <strain evidence="5">ATCC 33861</strain>
    </source>
</reference>
<dbReference type="InterPro" id="IPR005650">
    <property type="entry name" value="BlaI_family"/>
</dbReference>
<evidence type="ECO:0000256" key="2">
    <source>
        <dbReference type="ARBA" id="ARBA00023015"/>
    </source>
</evidence>
<dbReference type="InterPro" id="IPR036390">
    <property type="entry name" value="WH_DNA-bd_sf"/>
</dbReference>
<comment type="similarity">
    <text evidence="1">Belongs to the BlaI transcriptional regulatory family.</text>
</comment>
<dbReference type="HOGENOM" id="CLU_119090_4_0_10"/>
<accession>D7VJ90</accession>
<gene>
    <name evidence="5" type="ORF">HMPREF0766_11059</name>
</gene>
<dbReference type="STRING" id="525373.HMPREF0766_11059"/>
<proteinExistence type="inferred from homology"/>
<evidence type="ECO:0000313" key="6">
    <source>
        <dbReference type="Proteomes" id="UP000006258"/>
    </source>
</evidence>
<sequence>MFKSKITDMEKLTIQEEEAMLSIWQLNGGFIKEVLDNIKGSAVPYTTLASTIKNLERKGYVKAVKYANAKRYEPLITEEEYKKRFMSGFVGDYFKNSYKEMVSFFVKEDKLSASELEEIMDMIKNNKS</sequence>
<keyword evidence="3" id="KW-0238">DNA-binding</keyword>
<comment type="caution">
    <text evidence="5">The sequence shown here is derived from an EMBL/GenBank/DDBJ whole genome shotgun (WGS) entry which is preliminary data.</text>
</comment>
<dbReference type="InterPro" id="IPR036388">
    <property type="entry name" value="WH-like_DNA-bd_sf"/>
</dbReference>
<dbReference type="Gene3D" id="1.10.4040.10">
    <property type="entry name" value="Penicillinase repressor domain"/>
    <property type="match status" value="1"/>
</dbReference>
<evidence type="ECO:0000256" key="3">
    <source>
        <dbReference type="ARBA" id="ARBA00023125"/>
    </source>
</evidence>
<organism evidence="5 6">
    <name type="scientific">Sphingobacterium spiritivorum ATCC 33861</name>
    <dbReference type="NCBI Taxonomy" id="525373"/>
    <lineage>
        <taxon>Bacteria</taxon>
        <taxon>Pseudomonadati</taxon>
        <taxon>Bacteroidota</taxon>
        <taxon>Sphingobacteriia</taxon>
        <taxon>Sphingobacteriales</taxon>
        <taxon>Sphingobacteriaceae</taxon>
        <taxon>Sphingobacterium</taxon>
    </lineage>
</organism>
<keyword evidence="2" id="KW-0805">Transcription regulation</keyword>
<dbReference type="Pfam" id="PF03965">
    <property type="entry name" value="Penicillinase_R"/>
    <property type="match status" value="1"/>
</dbReference>
<dbReference type="AlphaFoldDB" id="D7VJ90"/>
<evidence type="ECO:0000256" key="1">
    <source>
        <dbReference type="ARBA" id="ARBA00011046"/>
    </source>
</evidence>
<name>D7VJ90_SPHSI</name>
<keyword evidence="6" id="KW-1185">Reference proteome</keyword>
<keyword evidence="4" id="KW-0804">Transcription</keyword>
<dbReference type="EMBL" id="ACHA02000004">
    <property type="protein sequence ID" value="EFK58943.1"/>
    <property type="molecule type" value="Genomic_DNA"/>
</dbReference>
<dbReference type="eggNOG" id="COG3682">
    <property type="taxonomic scope" value="Bacteria"/>
</dbReference>
<evidence type="ECO:0000313" key="5">
    <source>
        <dbReference type="EMBL" id="EFK58943.1"/>
    </source>
</evidence>